<accession>A0A2J6RTL6</accession>
<evidence type="ECO:0000259" key="7">
    <source>
        <dbReference type="Pfam" id="PF01494"/>
    </source>
</evidence>
<dbReference type="PANTHER" id="PTHR13789">
    <property type="entry name" value="MONOOXYGENASE"/>
    <property type="match status" value="1"/>
</dbReference>
<keyword evidence="4" id="KW-0560">Oxidoreductase</keyword>
<dbReference type="AlphaFoldDB" id="A0A2J6RTL6"/>
<dbReference type="Proteomes" id="UP000235786">
    <property type="component" value="Unassembled WGS sequence"/>
</dbReference>
<evidence type="ECO:0000256" key="1">
    <source>
        <dbReference type="ARBA" id="ARBA00007992"/>
    </source>
</evidence>
<dbReference type="PRINTS" id="PR00420">
    <property type="entry name" value="RNGMNOXGNASE"/>
</dbReference>
<dbReference type="Pfam" id="PF01494">
    <property type="entry name" value="FAD_binding_3"/>
    <property type="match status" value="1"/>
</dbReference>
<organism evidence="8 9">
    <name type="scientific">Hyaloscypha variabilis (strain UAMH 11265 / GT02V1 / F)</name>
    <name type="common">Meliniomyces variabilis</name>
    <dbReference type="NCBI Taxonomy" id="1149755"/>
    <lineage>
        <taxon>Eukaryota</taxon>
        <taxon>Fungi</taxon>
        <taxon>Dikarya</taxon>
        <taxon>Ascomycota</taxon>
        <taxon>Pezizomycotina</taxon>
        <taxon>Leotiomycetes</taxon>
        <taxon>Helotiales</taxon>
        <taxon>Hyaloscyphaceae</taxon>
        <taxon>Hyaloscypha</taxon>
        <taxon>Hyaloscypha variabilis</taxon>
    </lineage>
</organism>
<name>A0A2J6RTL6_HYAVF</name>
<gene>
    <name evidence="8" type="ORF">L207DRAFT_633161</name>
</gene>
<protein>
    <submittedName>
        <fullName evidence="8">FAD/NAD(P)-binding domain-containing protein</fullName>
    </submittedName>
</protein>
<keyword evidence="6" id="KW-0812">Transmembrane</keyword>
<dbReference type="InterPro" id="IPR002938">
    <property type="entry name" value="FAD-bd"/>
</dbReference>
<keyword evidence="6" id="KW-1133">Transmembrane helix</keyword>
<dbReference type="GO" id="GO:0071949">
    <property type="term" value="F:FAD binding"/>
    <property type="evidence" value="ECO:0007669"/>
    <property type="project" value="InterPro"/>
</dbReference>
<dbReference type="GO" id="GO:0004497">
    <property type="term" value="F:monooxygenase activity"/>
    <property type="evidence" value="ECO:0007669"/>
    <property type="project" value="UniProtKB-KW"/>
</dbReference>
<keyword evidence="9" id="KW-1185">Reference proteome</keyword>
<sequence length="441" mass="48168">MDFKSSPEPEKLNVAIIGAGIAGLTLAIALENHPLINTTIYEKATELKEIGASIALGPNGLRTLERLGLNDVISDENGYRGTGTAGMVYRHWKTNEVLGTDVHADVKEWLHQTTRFHRGHLHGKLAEHVSRESIKLGKKVVGIEIVEEGVTVTFADGSITEADIAVGADGLRSGVRQALVPGFKLKWSGSVAFRSVFDASLVESIPDLPEDSAHWWGPETNFFSSRLGRNMYTVVGGVTVDPDDPDARFKDVAWDDDGDVELLREDYKNWNPVVKALTEVTPYIRYHPNFSCSGPLDTWVFGDRVTLIGDAAHAHGGAYATGGSLAIDDAYALYLSLISVFPVSAPERPSLKEIRNALELYESTRRPHAEKLLKIVHAGNNAKVEKIQNGKGETDEQLRERAAKGSNTAWLHEHDVVKAFAEAQGVYKGENGEVSDISARL</sequence>
<dbReference type="OrthoDB" id="417877at2759"/>
<keyword evidence="2" id="KW-0285">Flavoprotein</keyword>
<evidence type="ECO:0000256" key="5">
    <source>
        <dbReference type="ARBA" id="ARBA00023033"/>
    </source>
</evidence>
<dbReference type="InterPro" id="IPR036188">
    <property type="entry name" value="FAD/NAD-bd_sf"/>
</dbReference>
<evidence type="ECO:0000313" key="8">
    <source>
        <dbReference type="EMBL" id="PMD41859.1"/>
    </source>
</evidence>
<keyword evidence="5" id="KW-0503">Monooxygenase</keyword>
<dbReference type="SUPFAM" id="SSF54373">
    <property type="entry name" value="FAD-linked reductases, C-terminal domain"/>
    <property type="match status" value="1"/>
</dbReference>
<evidence type="ECO:0000256" key="6">
    <source>
        <dbReference type="SAM" id="Phobius"/>
    </source>
</evidence>
<dbReference type="Gene3D" id="3.50.50.60">
    <property type="entry name" value="FAD/NAD(P)-binding domain"/>
    <property type="match status" value="1"/>
</dbReference>
<feature type="transmembrane region" description="Helical" evidence="6">
    <location>
        <begin position="12"/>
        <end position="30"/>
    </location>
</feature>
<feature type="domain" description="FAD-binding" evidence="7">
    <location>
        <begin position="12"/>
        <end position="373"/>
    </location>
</feature>
<dbReference type="InterPro" id="IPR050493">
    <property type="entry name" value="FAD-dep_Monooxygenase_BioMet"/>
</dbReference>
<keyword evidence="3" id="KW-0274">FAD</keyword>
<dbReference type="STRING" id="1149755.A0A2J6RTL6"/>
<evidence type="ECO:0000256" key="4">
    <source>
        <dbReference type="ARBA" id="ARBA00023002"/>
    </source>
</evidence>
<evidence type="ECO:0000256" key="2">
    <source>
        <dbReference type="ARBA" id="ARBA00022630"/>
    </source>
</evidence>
<dbReference type="PANTHER" id="PTHR13789:SF309">
    <property type="entry name" value="PUTATIVE (AFU_ORTHOLOGUE AFUA_6G14510)-RELATED"/>
    <property type="match status" value="1"/>
</dbReference>
<evidence type="ECO:0000313" key="9">
    <source>
        <dbReference type="Proteomes" id="UP000235786"/>
    </source>
</evidence>
<evidence type="ECO:0000256" key="3">
    <source>
        <dbReference type="ARBA" id="ARBA00022827"/>
    </source>
</evidence>
<dbReference type="SUPFAM" id="SSF51905">
    <property type="entry name" value="FAD/NAD(P)-binding domain"/>
    <property type="match status" value="1"/>
</dbReference>
<reference evidence="8 9" key="1">
    <citation type="submission" date="2016-04" db="EMBL/GenBank/DDBJ databases">
        <title>A degradative enzymes factory behind the ericoid mycorrhizal symbiosis.</title>
        <authorList>
            <consortium name="DOE Joint Genome Institute"/>
            <person name="Martino E."/>
            <person name="Morin E."/>
            <person name="Grelet G."/>
            <person name="Kuo A."/>
            <person name="Kohler A."/>
            <person name="Daghino S."/>
            <person name="Barry K."/>
            <person name="Choi C."/>
            <person name="Cichocki N."/>
            <person name="Clum A."/>
            <person name="Copeland A."/>
            <person name="Hainaut M."/>
            <person name="Haridas S."/>
            <person name="Labutti K."/>
            <person name="Lindquist E."/>
            <person name="Lipzen A."/>
            <person name="Khouja H.-R."/>
            <person name="Murat C."/>
            <person name="Ohm R."/>
            <person name="Olson A."/>
            <person name="Spatafora J."/>
            <person name="Veneault-Fourrey C."/>
            <person name="Henrissat B."/>
            <person name="Grigoriev I."/>
            <person name="Martin F."/>
            <person name="Perotto S."/>
        </authorList>
    </citation>
    <scope>NUCLEOTIDE SEQUENCE [LARGE SCALE GENOMIC DNA]</scope>
    <source>
        <strain evidence="8 9">F</strain>
    </source>
</reference>
<proteinExistence type="inferred from homology"/>
<dbReference type="EMBL" id="KZ613944">
    <property type="protein sequence ID" value="PMD41859.1"/>
    <property type="molecule type" value="Genomic_DNA"/>
</dbReference>
<keyword evidence="6" id="KW-0472">Membrane</keyword>
<comment type="similarity">
    <text evidence="1">Belongs to the paxM FAD-dependent monooxygenase family.</text>
</comment>